<dbReference type="Proteomes" id="UP000586947">
    <property type="component" value="Unassembled WGS sequence"/>
</dbReference>
<accession>A0A840VUR8</accession>
<dbReference type="RefSeq" id="WP_184185715.1">
    <property type="nucleotide sequence ID" value="NZ_BMNF01000004.1"/>
</dbReference>
<dbReference type="InterPro" id="IPR011251">
    <property type="entry name" value="Luciferase-like_dom"/>
</dbReference>
<evidence type="ECO:0000313" key="6">
    <source>
        <dbReference type="EMBL" id="MBB5480982.1"/>
    </source>
</evidence>
<dbReference type="Gene3D" id="3.20.20.30">
    <property type="entry name" value="Luciferase-like domain"/>
    <property type="match status" value="1"/>
</dbReference>
<evidence type="ECO:0000256" key="1">
    <source>
        <dbReference type="ARBA" id="ARBA00022630"/>
    </source>
</evidence>
<proteinExistence type="predicted"/>
<dbReference type="GO" id="GO:0046306">
    <property type="term" value="P:alkanesulfonate catabolic process"/>
    <property type="evidence" value="ECO:0007669"/>
    <property type="project" value="TreeGrafter"/>
</dbReference>
<feature type="domain" description="Luciferase-like" evidence="5">
    <location>
        <begin position="12"/>
        <end position="230"/>
    </location>
</feature>
<dbReference type="NCBIfam" id="TIGR03621">
    <property type="entry name" value="F420_MSMEG_2516"/>
    <property type="match status" value="1"/>
</dbReference>
<evidence type="ECO:0000256" key="3">
    <source>
        <dbReference type="ARBA" id="ARBA00023002"/>
    </source>
</evidence>
<dbReference type="PANTHER" id="PTHR42847:SF4">
    <property type="entry name" value="ALKANESULFONATE MONOOXYGENASE-RELATED"/>
    <property type="match status" value="1"/>
</dbReference>
<organism evidence="6 7">
    <name type="scientific">Micromonospora parathelypteridis</name>
    <dbReference type="NCBI Taxonomy" id="1839617"/>
    <lineage>
        <taxon>Bacteria</taxon>
        <taxon>Bacillati</taxon>
        <taxon>Actinomycetota</taxon>
        <taxon>Actinomycetes</taxon>
        <taxon>Micromonosporales</taxon>
        <taxon>Micromonosporaceae</taxon>
        <taxon>Micromonospora</taxon>
    </lineage>
</organism>
<keyword evidence="2" id="KW-0288">FMN</keyword>
<dbReference type="GO" id="GO:0008726">
    <property type="term" value="F:alkanesulfonate monooxygenase activity"/>
    <property type="evidence" value="ECO:0007669"/>
    <property type="project" value="TreeGrafter"/>
</dbReference>
<dbReference type="AlphaFoldDB" id="A0A840VUR8"/>
<evidence type="ECO:0000313" key="7">
    <source>
        <dbReference type="Proteomes" id="UP000586947"/>
    </source>
</evidence>
<dbReference type="SUPFAM" id="SSF51679">
    <property type="entry name" value="Bacterial luciferase-like"/>
    <property type="match status" value="1"/>
</dbReference>
<protein>
    <submittedName>
        <fullName evidence="6">Putative F420-dependent oxidoreductase</fullName>
    </submittedName>
</protein>
<dbReference type="InterPro" id="IPR036661">
    <property type="entry name" value="Luciferase-like_sf"/>
</dbReference>
<name>A0A840VUR8_9ACTN</name>
<gene>
    <name evidence="6" type="ORF">HNR20_005487</name>
</gene>
<keyword evidence="1" id="KW-0285">Flavoprotein</keyword>
<sequence>MGVRPFRFGVSLHHNCGAEEWAKKCRRAEELGYDVILIPDHLHMPAPFPSIVAAASVTERVLFGTFVLNAAFWNPRLLEREIATTHRLTGGRLEVGVGTGYAKAEFDEAEIPFESPGRRVRQLDTVVQRLTASFADRSQWSDCAAAPRLMIGGSGDKVLGIAARHADIVGLSPVVRVDTPEKWRALPAETVEERSQYLRKQAGDRFDDIEVNLMIPAVVLAEDRQAAAAFAQQTRTPYLTLEQVLEAPAGLIGTPEEIADQLVQRRERYGISYITVHEEFMEPLAAAMAVLEDRSS</sequence>
<evidence type="ECO:0000256" key="2">
    <source>
        <dbReference type="ARBA" id="ARBA00022643"/>
    </source>
</evidence>
<keyword evidence="7" id="KW-1185">Reference proteome</keyword>
<dbReference type="EMBL" id="JACHDP010000001">
    <property type="protein sequence ID" value="MBB5480982.1"/>
    <property type="molecule type" value="Genomic_DNA"/>
</dbReference>
<evidence type="ECO:0000259" key="5">
    <source>
        <dbReference type="Pfam" id="PF00296"/>
    </source>
</evidence>
<keyword evidence="3" id="KW-0560">Oxidoreductase</keyword>
<reference evidence="6 7" key="1">
    <citation type="submission" date="2020-08" db="EMBL/GenBank/DDBJ databases">
        <title>Sequencing the genomes of 1000 actinobacteria strains.</title>
        <authorList>
            <person name="Klenk H.-P."/>
        </authorList>
    </citation>
    <scope>NUCLEOTIDE SEQUENCE [LARGE SCALE GENOMIC DNA]</scope>
    <source>
        <strain evidence="6 7">DSM 103125</strain>
    </source>
</reference>
<keyword evidence="4" id="KW-0503">Monooxygenase</keyword>
<dbReference type="PANTHER" id="PTHR42847">
    <property type="entry name" value="ALKANESULFONATE MONOOXYGENASE"/>
    <property type="match status" value="1"/>
</dbReference>
<dbReference type="InterPro" id="IPR019923">
    <property type="entry name" value="Lucif-like_OxRdtase_MSMEG_2516"/>
</dbReference>
<dbReference type="InterPro" id="IPR050172">
    <property type="entry name" value="SsuD_RutA_monooxygenase"/>
</dbReference>
<evidence type="ECO:0000256" key="4">
    <source>
        <dbReference type="ARBA" id="ARBA00023033"/>
    </source>
</evidence>
<comment type="caution">
    <text evidence="6">The sequence shown here is derived from an EMBL/GenBank/DDBJ whole genome shotgun (WGS) entry which is preliminary data.</text>
</comment>
<dbReference type="Pfam" id="PF00296">
    <property type="entry name" value="Bac_luciferase"/>
    <property type="match status" value="1"/>
</dbReference>